<keyword evidence="6" id="KW-0165">Cleavage on pair of basic residues</keyword>
<evidence type="ECO:0000256" key="3">
    <source>
        <dbReference type="ARBA" id="ARBA00011605"/>
    </source>
</evidence>
<dbReference type="InterPro" id="IPR003625">
    <property type="entry name" value="PTH"/>
</dbReference>
<dbReference type="Pfam" id="PF01279">
    <property type="entry name" value="Parathyroid"/>
    <property type="match status" value="1"/>
</dbReference>
<dbReference type="Proteomes" id="UP000515159">
    <property type="component" value="Chromosome 19"/>
</dbReference>
<name>A0A6P8PRY1_GEOSA</name>
<proteinExistence type="inferred from homology"/>
<evidence type="ECO:0000256" key="2">
    <source>
        <dbReference type="ARBA" id="ARBA00006307"/>
    </source>
</evidence>
<reference evidence="12" key="1">
    <citation type="submission" date="2025-08" db="UniProtKB">
        <authorList>
            <consortium name="RefSeq"/>
        </authorList>
    </citation>
    <scope>IDENTIFICATION</scope>
</reference>
<comment type="function">
    <text evidence="9">Parathyroid hormone elevates calcium level by dissolving the salts in bone and preventing their renal excretion. Acts by binding to its receptor, PTH1R, activating G protein-coupled receptor signaling. Stimulates [1-14C]-2-deoxy-D-glucose (2DG) transport and glycogen synthesis in osteoblastic cells.</text>
</comment>
<dbReference type="FunCoup" id="A0A6P8PRY1">
    <property type="interactions" value="323"/>
</dbReference>
<comment type="subcellular location">
    <subcellularLocation>
        <location evidence="1">Secreted</location>
    </subcellularLocation>
</comment>
<dbReference type="RefSeq" id="XP_033784670.1">
    <property type="nucleotide sequence ID" value="XM_033928779.1"/>
</dbReference>
<dbReference type="KEGG" id="gsh:117352348"/>
<dbReference type="InParanoid" id="A0A6P8PRY1"/>
<evidence type="ECO:0000256" key="9">
    <source>
        <dbReference type="ARBA" id="ARBA00093407"/>
    </source>
</evidence>
<evidence type="ECO:0000256" key="1">
    <source>
        <dbReference type="ARBA" id="ARBA00004613"/>
    </source>
</evidence>
<protein>
    <recommendedName>
        <fullName evidence="4">Parathyroid hormone</fullName>
    </recommendedName>
</protein>
<evidence type="ECO:0000256" key="10">
    <source>
        <dbReference type="SAM" id="MobiDB-lite"/>
    </source>
</evidence>
<gene>
    <name evidence="12" type="primary">PTH</name>
</gene>
<dbReference type="InterPro" id="IPR001415">
    <property type="entry name" value="PTH/PTH-rel"/>
</dbReference>
<evidence type="ECO:0000256" key="5">
    <source>
        <dbReference type="ARBA" id="ARBA00022525"/>
    </source>
</evidence>
<evidence type="ECO:0000313" key="11">
    <source>
        <dbReference type="Proteomes" id="UP000515159"/>
    </source>
</evidence>
<dbReference type="SMART" id="SM00087">
    <property type="entry name" value="PTH"/>
    <property type="match status" value="1"/>
</dbReference>
<sequence length="144" mass="16854">MASVSLQQSCLRTCRVNMIFKRDMAKLAVFFCGVCFFAKCVGKPVRKRAISEMQLMHSIGKHRHATERQEWLERKLQDVHPASARAPEGIQTEALDSRSQRPKRKEEKWREIKTRRLFPDQMHALQKKVLDKVFIGIPLKRNSH</sequence>
<dbReference type="GO" id="GO:0005615">
    <property type="term" value="C:extracellular space"/>
    <property type="evidence" value="ECO:0007669"/>
    <property type="project" value="TreeGrafter"/>
</dbReference>
<evidence type="ECO:0000256" key="7">
    <source>
        <dbReference type="ARBA" id="ARBA00022702"/>
    </source>
</evidence>
<dbReference type="PANTHER" id="PTHR10541">
    <property type="entry name" value="PARATHYROID HORMONE"/>
    <property type="match status" value="1"/>
</dbReference>
<dbReference type="CTD" id="5741"/>
<evidence type="ECO:0000256" key="6">
    <source>
        <dbReference type="ARBA" id="ARBA00022685"/>
    </source>
</evidence>
<dbReference type="GO" id="GO:0006874">
    <property type="term" value="P:intracellular calcium ion homeostasis"/>
    <property type="evidence" value="ECO:0007669"/>
    <property type="project" value="InterPro"/>
</dbReference>
<feature type="region of interest" description="Disordered" evidence="10">
    <location>
        <begin position="77"/>
        <end position="108"/>
    </location>
</feature>
<evidence type="ECO:0000256" key="8">
    <source>
        <dbReference type="ARBA" id="ARBA00022729"/>
    </source>
</evidence>
<comment type="subunit">
    <text evidence="3">Interacts with PTH1R (via N-terminal extracellular domain).</text>
</comment>
<keyword evidence="5" id="KW-0964">Secreted</keyword>
<dbReference type="AlphaFoldDB" id="A0A6P8PRY1"/>
<dbReference type="GO" id="GO:0031856">
    <property type="term" value="F:parathyroid hormone receptor binding"/>
    <property type="evidence" value="ECO:0007669"/>
    <property type="project" value="TreeGrafter"/>
</dbReference>
<dbReference type="GeneID" id="117352348"/>
<organism evidence="11 12">
    <name type="scientific">Geotrypetes seraphini</name>
    <name type="common">Gaboon caecilian</name>
    <name type="synonym">Caecilia seraphini</name>
    <dbReference type="NCBI Taxonomy" id="260995"/>
    <lineage>
        <taxon>Eukaryota</taxon>
        <taxon>Metazoa</taxon>
        <taxon>Chordata</taxon>
        <taxon>Craniata</taxon>
        <taxon>Vertebrata</taxon>
        <taxon>Euteleostomi</taxon>
        <taxon>Amphibia</taxon>
        <taxon>Gymnophiona</taxon>
        <taxon>Geotrypetes</taxon>
    </lineage>
</organism>
<evidence type="ECO:0000256" key="4">
    <source>
        <dbReference type="ARBA" id="ARBA00022135"/>
    </source>
</evidence>
<keyword evidence="8" id="KW-0732">Signal</keyword>
<dbReference type="GO" id="GO:0007267">
    <property type="term" value="P:cell-cell signaling"/>
    <property type="evidence" value="ECO:0007669"/>
    <property type="project" value="TreeGrafter"/>
</dbReference>
<keyword evidence="11" id="KW-1185">Reference proteome</keyword>
<dbReference type="PANTHER" id="PTHR10541:SF2">
    <property type="entry name" value="PARATHYROID HORMONE"/>
    <property type="match status" value="1"/>
</dbReference>
<feature type="compositionally biased region" description="Basic and acidic residues" evidence="10">
    <location>
        <begin position="95"/>
        <end position="108"/>
    </location>
</feature>
<dbReference type="OrthoDB" id="9890537at2759"/>
<evidence type="ECO:0000313" key="12">
    <source>
        <dbReference type="RefSeq" id="XP_033784670.1"/>
    </source>
</evidence>
<dbReference type="GO" id="GO:0005179">
    <property type="term" value="F:hormone activity"/>
    <property type="evidence" value="ECO:0007669"/>
    <property type="project" value="UniProtKB-KW"/>
</dbReference>
<accession>A0A6P8PRY1</accession>
<comment type="similarity">
    <text evidence="2">Belongs to the parathyroid hormone family.</text>
</comment>
<keyword evidence="7" id="KW-0372">Hormone</keyword>